<comment type="caution">
    <text evidence="2">The sequence shown here is derived from an EMBL/GenBank/DDBJ whole genome shotgun (WGS) entry which is preliminary data.</text>
</comment>
<feature type="region of interest" description="Disordered" evidence="1">
    <location>
        <begin position="98"/>
        <end position="157"/>
    </location>
</feature>
<reference evidence="2 3" key="1">
    <citation type="submission" date="2021-07" db="EMBL/GenBank/DDBJ databases">
        <title>The Aristolochia fimbriata genome: insights into angiosperm evolution, floral development and chemical biosynthesis.</title>
        <authorList>
            <person name="Jiao Y."/>
        </authorList>
    </citation>
    <scope>NUCLEOTIDE SEQUENCE [LARGE SCALE GENOMIC DNA]</scope>
    <source>
        <strain evidence="2">IBCAS-2021</strain>
        <tissue evidence="2">Leaf</tissue>
    </source>
</reference>
<keyword evidence="3" id="KW-1185">Reference proteome</keyword>
<accession>A0AAV7F1F1</accession>
<evidence type="ECO:0000256" key="1">
    <source>
        <dbReference type="SAM" id="MobiDB-lite"/>
    </source>
</evidence>
<feature type="compositionally biased region" description="Polar residues" evidence="1">
    <location>
        <begin position="98"/>
        <end position="114"/>
    </location>
</feature>
<dbReference type="Proteomes" id="UP000825729">
    <property type="component" value="Unassembled WGS sequence"/>
</dbReference>
<proteinExistence type="predicted"/>
<evidence type="ECO:0000313" key="2">
    <source>
        <dbReference type="EMBL" id="KAG9453617.1"/>
    </source>
</evidence>
<name>A0AAV7F1F1_ARIFI</name>
<evidence type="ECO:0000313" key="3">
    <source>
        <dbReference type="Proteomes" id="UP000825729"/>
    </source>
</evidence>
<gene>
    <name evidence="2" type="ORF">H6P81_006521</name>
</gene>
<dbReference type="PANTHER" id="PTHR34952:SF2">
    <property type="entry name" value="OS05G0113500 PROTEIN"/>
    <property type="match status" value="1"/>
</dbReference>
<dbReference type="PANTHER" id="PTHR34952">
    <property type="entry name" value="OS05G0113500 PROTEIN"/>
    <property type="match status" value="1"/>
</dbReference>
<feature type="compositionally biased region" description="Polar residues" evidence="1">
    <location>
        <begin position="147"/>
        <end position="157"/>
    </location>
</feature>
<sequence>MEEAVDMISRVNINTHSFTAWDSQEAEEVGVLLDMILNIKNDGDRISVPEHMKVAEVNQDCESSLKLVSALKGGREQRGLPPKAKTNVKWAADVYEPPTTSMSHTVKSSRQYYRSTRRKDNHKHKHKKGSKSTRGGSGDKKRLGSQKGVSGSDNLRQRVQASPAQLPIAGVELPVTGNQESKCGSSSFLMSPLAKVHYSVAEA</sequence>
<dbReference type="EMBL" id="JAINDJ010000003">
    <property type="protein sequence ID" value="KAG9453617.1"/>
    <property type="molecule type" value="Genomic_DNA"/>
</dbReference>
<dbReference type="AlphaFoldDB" id="A0AAV7F1F1"/>
<protein>
    <submittedName>
        <fullName evidence="2">Uncharacterized protein</fullName>
    </submittedName>
</protein>
<feature type="compositionally biased region" description="Basic residues" evidence="1">
    <location>
        <begin position="115"/>
        <end position="131"/>
    </location>
</feature>
<organism evidence="2 3">
    <name type="scientific">Aristolochia fimbriata</name>
    <name type="common">White veined hardy Dutchman's pipe vine</name>
    <dbReference type="NCBI Taxonomy" id="158543"/>
    <lineage>
        <taxon>Eukaryota</taxon>
        <taxon>Viridiplantae</taxon>
        <taxon>Streptophyta</taxon>
        <taxon>Embryophyta</taxon>
        <taxon>Tracheophyta</taxon>
        <taxon>Spermatophyta</taxon>
        <taxon>Magnoliopsida</taxon>
        <taxon>Magnoliidae</taxon>
        <taxon>Piperales</taxon>
        <taxon>Aristolochiaceae</taxon>
        <taxon>Aristolochia</taxon>
    </lineage>
</organism>